<dbReference type="EMBL" id="JAHVKP010000001">
    <property type="protein sequence ID" value="MBY6217048.1"/>
    <property type="molecule type" value="Genomic_DNA"/>
</dbReference>
<dbReference type="Pfam" id="PF13650">
    <property type="entry name" value="Asp_protease_2"/>
    <property type="match status" value="1"/>
</dbReference>
<dbReference type="RefSeq" id="WP_222404268.1">
    <property type="nucleotide sequence ID" value="NZ_JAHVKP010000001.1"/>
</dbReference>
<protein>
    <submittedName>
        <fullName evidence="3">Aspartyl protease family protein</fullName>
    </submittedName>
</protein>
<keyword evidence="2" id="KW-0732">Signal</keyword>
<evidence type="ECO:0000256" key="1">
    <source>
        <dbReference type="SAM" id="MobiDB-lite"/>
    </source>
</evidence>
<name>A0A9Q3RZ09_9SPHN</name>
<evidence type="ECO:0000256" key="2">
    <source>
        <dbReference type="SAM" id="SignalP"/>
    </source>
</evidence>
<proteinExistence type="predicted"/>
<keyword evidence="3" id="KW-0645">Protease</keyword>
<evidence type="ECO:0000313" key="4">
    <source>
        <dbReference type="Proteomes" id="UP000824927"/>
    </source>
</evidence>
<dbReference type="CDD" id="cd05483">
    <property type="entry name" value="retropepsin_like_bacteria"/>
    <property type="match status" value="1"/>
</dbReference>
<dbReference type="Pfam" id="PF13975">
    <property type="entry name" value="gag-asp_proteas"/>
    <property type="match status" value="1"/>
</dbReference>
<keyword evidence="3" id="KW-0378">Hydrolase</keyword>
<feature type="compositionally biased region" description="Low complexity" evidence="1">
    <location>
        <begin position="20"/>
        <end position="36"/>
    </location>
</feature>
<feature type="region of interest" description="Disordered" evidence="1">
    <location>
        <begin position="20"/>
        <end position="43"/>
    </location>
</feature>
<feature type="chain" id="PRO_5040282135" evidence="2">
    <location>
        <begin position="21"/>
        <end position="332"/>
    </location>
</feature>
<gene>
    <name evidence="3" type="ORF">KUV31_01680</name>
</gene>
<dbReference type="SUPFAM" id="SSF50630">
    <property type="entry name" value="Acid proteases"/>
    <property type="match status" value="2"/>
</dbReference>
<dbReference type="GO" id="GO:0008233">
    <property type="term" value="F:peptidase activity"/>
    <property type="evidence" value="ECO:0007669"/>
    <property type="project" value="UniProtKB-KW"/>
</dbReference>
<reference evidence="3" key="1">
    <citation type="submission" date="2021-06" db="EMBL/GenBank/DDBJ databases">
        <title>50 bacteria genomes isolated from Dapeng, Shenzhen, China.</title>
        <authorList>
            <person name="Zheng W."/>
            <person name="Yu S."/>
            <person name="Huang Y."/>
        </authorList>
    </citation>
    <scope>NUCLEOTIDE SEQUENCE</scope>
    <source>
        <strain evidence="3">DP4N28-2</strain>
    </source>
</reference>
<comment type="caution">
    <text evidence="3">The sequence shown here is derived from an EMBL/GenBank/DDBJ whole genome shotgun (WGS) entry which is preliminary data.</text>
</comment>
<organism evidence="3 4">
    <name type="scientific">Qipengyuania aquimaris</name>
    <dbReference type="NCBI Taxonomy" id="255984"/>
    <lineage>
        <taxon>Bacteria</taxon>
        <taxon>Pseudomonadati</taxon>
        <taxon>Pseudomonadota</taxon>
        <taxon>Alphaproteobacteria</taxon>
        <taxon>Sphingomonadales</taxon>
        <taxon>Erythrobacteraceae</taxon>
        <taxon>Qipengyuania</taxon>
    </lineage>
</organism>
<evidence type="ECO:0000313" key="3">
    <source>
        <dbReference type="EMBL" id="MBY6217048.1"/>
    </source>
</evidence>
<dbReference type="Proteomes" id="UP000824927">
    <property type="component" value="Unassembled WGS sequence"/>
</dbReference>
<accession>A0A9Q3RZ09</accession>
<dbReference type="InterPro" id="IPR034122">
    <property type="entry name" value="Retropepsin-like_bacterial"/>
</dbReference>
<feature type="signal peptide" evidence="2">
    <location>
        <begin position="1"/>
        <end position="20"/>
    </location>
</feature>
<dbReference type="Gene3D" id="2.40.70.10">
    <property type="entry name" value="Acid Proteases"/>
    <property type="match status" value="2"/>
</dbReference>
<dbReference type="GO" id="GO:0006508">
    <property type="term" value="P:proteolysis"/>
    <property type="evidence" value="ECO:0007669"/>
    <property type="project" value="UniProtKB-KW"/>
</dbReference>
<dbReference type="AlphaFoldDB" id="A0A9Q3RZ09"/>
<dbReference type="InterPro" id="IPR021109">
    <property type="entry name" value="Peptidase_aspartic_dom_sf"/>
</dbReference>
<sequence>MVARTLGLAAALLLGSSAAAETPPAPAPADTSPQAPNIEEAETAAEDIVTFNYDEDRYRRMTVPVTIAGKGPYRFFIDTGAQATVVTHGITTDLELEPTGRARLVAMGSSEMVDTIDIDDLEFADRRLSGITAPLLERKNIGADGILGLDTLQDLRVLIDFEEDSISVADAKTLGGNGGYEIVVRARERLGQMIITDARLNGIRTAVIIDTGAENSLGNLALLKRLRARARGTLSATDVHGQKVHSELAMAKRLVIGRMELENVPIGFADSPAIEALGLKDQPALILGMGNLRLFERVAIDFATRRVLFDLPGTTARRSLFEPEFMATRTKS</sequence>